<dbReference type="Proteomes" id="UP000460318">
    <property type="component" value="Unassembled WGS sequence"/>
</dbReference>
<proteinExistence type="predicted"/>
<organism evidence="1 2">
    <name type="scientific">Paenibacillus dendrobii</name>
    <dbReference type="NCBI Taxonomy" id="2691084"/>
    <lineage>
        <taxon>Bacteria</taxon>
        <taxon>Bacillati</taxon>
        <taxon>Bacillota</taxon>
        <taxon>Bacilli</taxon>
        <taxon>Bacillales</taxon>
        <taxon>Paenibacillaceae</taxon>
        <taxon>Paenibacillus</taxon>
    </lineage>
</organism>
<comment type="caution">
    <text evidence="1">The sequence shown here is derived from an EMBL/GenBank/DDBJ whole genome shotgun (WGS) entry which is preliminary data.</text>
</comment>
<dbReference type="AlphaFoldDB" id="A0A7X3LGN1"/>
<gene>
    <name evidence="1" type="ORF">GRF59_15015</name>
</gene>
<name>A0A7X3LGN1_9BACL</name>
<dbReference type="EMBL" id="WUBI01000002">
    <property type="protein sequence ID" value="MWV44931.1"/>
    <property type="molecule type" value="Genomic_DNA"/>
</dbReference>
<evidence type="ECO:0000313" key="2">
    <source>
        <dbReference type="Proteomes" id="UP000460318"/>
    </source>
</evidence>
<protein>
    <submittedName>
        <fullName evidence="1">Uncharacterized protein</fullName>
    </submittedName>
</protein>
<sequence>MIDFEGKTLKTTQDPYIDGVSGERPHYKATAVDAENNEYILVWDVYDEYEEITDESEMCDWYNPIGVTLVK</sequence>
<keyword evidence="2" id="KW-1185">Reference proteome</keyword>
<accession>A0A7X3LGN1</accession>
<evidence type="ECO:0000313" key="1">
    <source>
        <dbReference type="EMBL" id="MWV44931.1"/>
    </source>
</evidence>
<reference evidence="1 2" key="1">
    <citation type="submission" date="2019-12" db="EMBL/GenBank/DDBJ databases">
        <title>Paenibacillus sp. nov., an endophytic bacterium isolated from the stem of Dendrobium.</title>
        <authorList>
            <person name="Zhao R."/>
        </authorList>
    </citation>
    <scope>NUCLEOTIDE SEQUENCE [LARGE SCALE GENOMIC DNA]</scope>
    <source>
        <strain evidence="1 2">HJL G12</strain>
    </source>
</reference>